<dbReference type="GO" id="GO:0046168">
    <property type="term" value="P:glycerol-3-phosphate catabolic process"/>
    <property type="evidence" value="ECO:0007669"/>
    <property type="project" value="TreeGrafter"/>
</dbReference>
<accession>A0A256EXW7</accession>
<dbReference type="Gene3D" id="3.30.9.10">
    <property type="entry name" value="D-Amino Acid Oxidase, subunit A, domain 2"/>
    <property type="match status" value="1"/>
</dbReference>
<proteinExistence type="inferred from homology"/>
<dbReference type="SUPFAM" id="SSF51905">
    <property type="entry name" value="FAD/NAD(P)-binding domain"/>
    <property type="match status" value="1"/>
</dbReference>
<organism evidence="7 8">
    <name type="scientific">Brucella grignonensis</name>
    <dbReference type="NCBI Taxonomy" id="94627"/>
    <lineage>
        <taxon>Bacteria</taxon>
        <taxon>Pseudomonadati</taxon>
        <taxon>Pseudomonadota</taxon>
        <taxon>Alphaproteobacteria</taxon>
        <taxon>Hyphomicrobiales</taxon>
        <taxon>Brucellaceae</taxon>
        <taxon>Brucella/Ochrobactrum group</taxon>
        <taxon>Brucella</taxon>
    </lineage>
</organism>
<comment type="cofactor">
    <cofactor evidence="1">
        <name>FAD</name>
        <dbReference type="ChEBI" id="CHEBI:57692"/>
    </cofactor>
</comment>
<dbReference type="AlphaFoldDB" id="A0A256EXW7"/>
<feature type="domain" description="FAD dependent oxidoreductase" evidence="6">
    <location>
        <begin position="4"/>
        <end position="375"/>
    </location>
</feature>
<dbReference type="PANTHER" id="PTHR11985:SF35">
    <property type="entry name" value="ANAEROBIC GLYCEROL-3-PHOSPHATE DEHYDROGENASE SUBUNIT A"/>
    <property type="match status" value="1"/>
</dbReference>
<keyword evidence="4" id="KW-0274">FAD</keyword>
<dbReference type="InterPro" id="IPR006076">
    <property type="entry name" value="FAD-dep_OxRdtase"/>
</dbReference>
<keyword evidence="3" id="KW-0285">Flavoprotein</keyword>
<dbReference type="Gene3D" id="3.50.50.60">
    <property type="entry name" value="FAD/NAD(P)-binding domain"/>
    <property type="match status" value="1"/>
</dbReference>
<name>A0A256EXW7_9HYPH</name>
<evidence type="ECO:0000313" key="7">
    <source>
        <dbReference type="EMBL" id="OYR07464.1"/>
    </source>
</evidence>
<gene>
    <name evidence="7" type="ORF">CEV33_3730</name>
</gene>
<evidence type="ECO:0000256" key="2">
    <source>
        <dbReference type="ARBA" id="ARBA00007330"/>
    </source>
</evidence>
<dbReference type="InterPro" id="IPR036188">
    <property type="entry name" value="FAD/NAD-bd_sf"/>
</dbReference>
<dbReference type="Proteomes" id="UP000216478">
    <property type="component" value="Unassembled WGS sequence"/>
</dbReference>
<dbReference type="GO" id="GO:0004368">
    <property type="term" value="F:glycerol-3-phosphate dehydrogenase (quinone) activity"/>
    <property type="evidence" value="ECO:0007669"/>
    <property type="project" value="InterPro"/>
</dbReference>
<evidence type="ECO:0000256" key="1">
    <source>
        <dbReference type="ARBA" id="ARBA00001974"/>
    </source>
</evidence>
<reference evidence="7 8" key="1">
    <citation type="submission" date="2017-07" db="EMBL/GenBank/DDBJ databases">
        <title>Phylogenetic study on the rhizospheric bacterium Ochrobactrum sp. A44.</title>
        <authorList>
            <person name="Krzyzanowska D.M."/>
            <person name="Ossowicki A."/>
            <person name="Rajewska M."/>
            <person name="Maciag T."/>
            <person name="Kaczynski Z."/>
            <person name="Czerwicka M."/>
            <person name="Jafra S."/>
        </authorList>
    </citation>
    <scope>NUCLEOTIDE SEQUENCE [LARGE SCALE GENOMIC DNA]</scope>
    <source>
        <strain evidence="7 8">OgA9a</strain>
    </source>
</reference>
<evidence type="ECO:0000256" key="4">
    <source>
        <dbReference type="ARBA" id="ARBA00022827"/>
    </source>
</evidence>
<evidence type="ECO:0000259" key="6">
    <source>
        <dbReference type="Pfam" id="PF01266"/>
    </source>
</evidence>
<keyword evidence="8" id="KW-1185">Reference proteome</keyword>
<dbReference type="EMBL" id="NNRL01000169">
    <property type="protein sequence ID" value="OYR07464.1"/>
    <property type="molecule type" value="Genomic_DNA"/>
</dbReference>
<evidence type="ECO:0000313" key="8">
    <source>
        <dbReference type="Proteomes" id="UP000216478"/>
    </source>
</evidence>
<dbReference type="PRINTS" id="PR01001">
    <property type="entry name" value="FADG3PDH"/>
</dbReference>
<dbReference type="RefSeq" id="WP_094542709.1">
    <property type="nucleotide sequence ID" value="NZ_JBHEER010000008.1"/>
</dbReference>
<protein>
    <submittedName>
        <fullName evidence="7">FAD dependent oxidoreductase family protein</fullName>
    </submittedName>
</protein>
<keyword evidence="5" id="KW-0560">Oxidoreductase</keyword>
<dbReference type="Pfam" id="PF01266">
    <property type="entry name" value="DAO"/>
    <property type="match status" value="1"/>
</dbReference>
<dbReference type="Gene3D" id="1.10.8.870">
    <property type="entry name" value="Alpha-glycerophosphate oxidase, cap domain"/>
    <property type="match status" value="1"/>
</dbReference>
<evidence type="ECO:0000256" key="3">
    <source>
        <dbReference type="ARBA" id="ARBA00022630"/>
    </source>
</evidence>
<dbReference type="PANTHER" id="PTHR11985">
    <property type="entry name" value="GLYCEROL-3-PHOSPHATE DEHYDROGENASE"/>
    <property type="match status" value="1"/>
</dbReference>
<evidence type="ECO:0000256" key="5">
    <source>
        <dbReference type="ARBA" id="ARBA00023002"/>
    </source>
</evidence>
<dbReference type="OrthoDB" id="9766796at2"/>
<comment type="caution">
    <text evidence="7">The sequence shown here is derived from an EMBL/GenBank/DDBJ whole genome shotgun (WGS) entry which is preliminary data.</text>
</comment>
<dbReference type="InterPro" id="IPR038299">
    <property type="entry name" value="DAO_C_sf"/>
</dbReference>
<dbReference type="InterPro" id="IPR000447">
    <property type="entry name" value="G3P_DH_FAD-dep"/>
</dbReference>
<comment type="similarity">
    <text evidence="2">Belongs to the FAD-dependent glycerol-3-phosphate dehydrogenase family.</text>
</comment>
<sequence>MIYDVCIIGGGIIGASAANHLSAAGFSVFLAEQGDFASGTTSRSSRLQHCGLTYFSPGRSLLNFLRSPRMALEHFELARRAMRDRSRFIRETPERVRPVAFHIPLYRKDGIAPWKIRLACRLLEAMDRDGVPLDDQLLTPAEIAAIPALHHLRDHTQLCGVLRFTEYQFDWPERICIDAIINAEKNGAVACNYTRVDKIARDQNDLWTVYTTDLRSGLPQQVTTRSIVNAAGAWVDGLHPVERSDIPRLNQGLKGSNLAVRLPPEFKNLAIETSLPDGNPFYLIPWGDIHYFGPSDEPHEPDAEGFRVDEKTMDKLLADFATVFPALPLTRQDVLYSWAGVRPRTARAGMPDGSEAVLLHDMSSKYAPRYFVYTGGIIMTHRNAGRDITRTIARYIQPSARPKPLCHAPQDYCQEYDLGWIDTGGEQIAISQLLIHARDEKVMHLDDLLFRRTRLGWSSNMARDVVQSIAEQIADIMGWTKTDIEAEVKLYHTTITSNFGIKPYANA</sequence>